<dbReference type="SUPFAM" id="SSF48452">
    <property type="entry name" value="TPR-like"/>
    <property type="match status" value="2"/>
</dbReference>
<accession>A0A286RF10</accession>
<name>A0A286RF10_9BACT</name>
<gene>
    <name evidence="2" type="ORF">THTE_1942</name>
</gene>
<dbReference type="Pfam" id="PF13432">
    <property type="entry name" value="TPR_16"/>
    <property type="match status" value="2"/>
</dbReference>
<reference evidence="2 3" key="1">
    <citation type="journal article" name="Front. Microbiol.">
        <title>Sugar Metabolism of the First Thermophilic Planctomycete Thermogutta terrifontis: Comparative Genomic and Transcriptomic Approaches.</title>
        <authorList>
            <person name="Elcheninov A.G."/>
            <person name="Menzel P."/>
            <person name="Gudbergsdottir S.R."/>
            <person name="Slesarev A.I."/>
            <person name="Kadnikov V.V."/>
            <person name="Krogh A."/>
            <person name="Bonch-Osmolovskaya E.A."/>
            <person name="Peng X."/>
            <person name="Kublanov I.V."/>
        </authorList>
    </citation>
    <scope>NUCLEOTIDE SEQUENCE [LARGE SCALE GENOMIC DNA]</scope>
    <source>
        <strain evidence="2 3">R1</strain>
    </source>
</reference>
<sequence>MKEQGHHVADELAQKFPNDVYAQHVHAQVYRLSGDTEEALKIWHHCLELKKDFLPAYEEIVQILVRRGDHAQAEKMARQGLAFHPRAVSLRNLLASILLEQGRLDEVITTVLAGRALGTESPEGLFLAAQAYQRKQQHDRAREVLEEAVRLRPEFTQAHYALAVSLARLGDQAGAQRHREIFQKLKERDQQANAAILRVESDEFVRRTVAGIFQQAGVIFSNHGLPERAEECWLMGAALSPKDVVCRQALVVLYQQQRRPAAGLAIVEELVGLEPRNPSHRVAEGVFYLQIQNFEKAIDSFKQALALDPKMDAAYAGLAQAYLQKKENLEEARRLAETAVQLSPQPDYFVVLAVASAELGDWEQARRNVEKALAINPSHDLARKLARFLQHGI</sequence>
<dbReference type="PANTHER" id="PTHR12558:SF33">
    <property type="entry name" value="BLL7664 PROTEIN"/>
    <property type="match status" value="1"/>
</dbReference>
<proteinExistence type="predicted"/>
<dbReference type="Pfam" id="PF14559">
    <property type="entry name" value="TPR_19"/>
    <property type="match status" value="1"/>
</dbReference>
<dbReference type="SMART" id="SM00028">
    <property type="entry name" value="TPR"/>
    <property type="match status" value="6"/>
</dbReference>
<feature type="repeat" description="TPR" evidence="1">
    <location>
        <begin position="122"/>
        <end position="155"/>
    </location>
</feature>
<dbReference type="GO" id="GO:0042802">
    <property type="term" value="F:identical protein binding"/>
    <property type="evidence" value="ECO:0007669"/>
    <property type="project" value="InterPro"/>
</dbReference>
<keyword evidence="1" id="KW-0802">TPR repeat</keyword>
<dbReference type="InterPro" id="IPR019734">
    <property type="entry name" value="TPR_rpt"/>
</dbReference>
<evidence type="ECO:0000256" key="1">
    <source>
        <dbReference type="PROSITE-ProRule" id="PRU00339"/>
    </source>
</evidence>
<feature type="repeat" description="TPR" evidence="1">
    <location>
        <begin position="346"/>
        <end position="379"/>
    </location>
</feature>
<dbReference type="PROSITE" id="PS50005">
    <property type="entry name" value="TPR"/>
    <property type="match status" value="3"/>
</dbReference>
<dbReference type="Pfam" id="PF07721">
    <property type="entry name" value="TPR_4"/>
    <property type="match status" value="1"/>
</dbReference>
<dbReference type="InterPro" id="IPR011990">
    <property type="entry name" value="TPR-like_helical_dom_sf"/>
</dbReference>
<keyword evidence="3" id="KW-1185">Reference proteome</keyword>
<evidence type="ECO:0000313" key="2">
    <source>
        <dbReference type="EMBL" id="ASV74544.1"/>
    </source>
</evidence>
<dbReference type="Proteomes" id="UP000215086">
    <property type="component" value="Chromosome"/>
</dbReference>
<dbReference type="EMBL" id="CP018477">
    <property type="protein sequence ID" value="ASV74544.1"/>
    <property type="molecule type" value="Genomic_DNA"/>
</dbReference>
<dbReference type="AlphaFoldDB" id="A0A286RF10"/>
<evidence type="ECO:0000313" key="3">
    <source>
        <dbReference type="Proteomes" id="UP000215086"/>
    </source>
</evidence>
<dbReference type="Gene3D" id="1.25.40.10">
    <property type="entry name" value="Tetratricopeptide repeat domain"/>
    <property type="match status" value="2"/>
</dbReference>
<dbReference type="PANTHER" id="PTHR12558">
    <property type="entry name" value="CELL DIVISION CYCLE 16,23,27"/>
    <property type="match status" value="1"/>
</dbReference>
<feature type="repeat" description="TPR" evidence="1">
    <location>
        <begin position="278"/>
        <end position="311"/>
    </location>
</feature>
<dbReference type="InterPro" id="IPR011717">
    <property type="entry name" value="TPR-4"/>
</dbReference>
<protein>
    <submittedName>
        <fullName evidence="2">TPR repeat protein</fullName>
    </submittedName>
</protein>
<organism evidence="2 3">
    <name type="scientific">Thermogutta terrifontis</name>
    <dbReference type="NCBI Taxonomy" id="1331910"/>
    <lineage>
        <taxon>Bacteria</taxon>
        <taxon>Pseudomonadati</taxon>
        <taxon>Planctomycetota</taxon>
        <taxon>Planctomycetia</taxon>
        <taxon>Pirellulales</taxon>
        <taxon>Thermoguttaceae</taxon>
        <taxon>Thermogutta</taxon>
    </lineage>
</organism>
<dbReference type="KEGG" id="ttf:THTE_1942"/>